<dbReference type="Proteomes" id="UP000534783">
    <property type="component" value="Unassembled WGS sequence"/>
</dbReference>
<dbReference type="CDD" id="cd00077">
    <property type="entry name" value="HDc"/>
    <property type="match status" value="1"/>
</dbReference>
<dbReference type="GO" id="GO:0006203">
    <property type="term" value="P:dGTP catabolic process"/>
    <property type="evidence" value="ECO:0007669"/>
    <property type="project" value="TreeGrafter"/>
</dbReference>
<sequence length="485" mass="56117">MQKHPSHTEDSAASGALSSREMLYEGLALIADPIHNYISFTVPFGKRDEATEKELIDSRWMQRLRYINQLQSARWVYPSAEHSRFVHSLGAMHVAGRFARHLYPSLKEVIPGVPSYPFIEALLRVSVLVHDIGHGPFCHFFDDNFLDEFYLTHEKLGQAIIRQELAPIIRRIRRSPGGEFALGETLDPEHVAFLIHKDKDFKTPESYPRWLVMLKPLFSGIFTADNLDYVLRDSYMCGVAIGPVDLDRLMHYTFFTEQGLTLHKAGLSALTMFLNARSYLYFNVYYHRTTRSLDMHLRDIFRETLKAIFPHNPLERLDAYVDLTDWSLLLEVKSWKESKSKTKRSLYEEWEKILLRDVKWKMAYDTNFSIEKAEKGRWIMNPADLEAEMRKRLPAELSDLPFRVDMASQDPRPMNPLMMGERQVYVFNPSTRVVSKEALTEYVDSIPAKLIQCRIFALNHDDDALLSRIAEEALAGLPPSIQTSI</sequence>
<evidence type="ECO:0000313" key="2">
    <source>
        <dbReference type="EMBL" id="NKE70333.1"/>
    </source>
</evidence>
<dbReference type="Gene3D" id="1.10.3210.10">
    <property type="entry name" value="Hypothetical protein af1432"/>
    <property type="match status" value="1"/>
</dbReference>
<evidence type="ECO:0000259" key="1">
    <source>
        <dbReference type="SMART" id="SM00471"/>
    </source>
</evidence>
<dbReference type="GO" id="GO:0008832">
    <property type="term" value="F:dGTPase activity"/>
    <property type="evidence" value="ECO:0007669"/>
    <property type="project" value="TreeGrafter"/>
</dbReference>
<dbReference type="InterPro" id="IPR045509">
    <property type="entry name" value="HD_assoc_2"/>
</dbReference>
<evidence type="ECO:0000313" key="3">
    <source>
        <dbReference type="Proteomes" id="UP000534783"/>
    </source>
</evidence>
<dbReference type="EMBL" id="VTOW01000001">
    <property type="protein sequence ID" value="NKE70333.1"/>
    <property type="molecule type" value="Genomic_DNA"/>
</dbReference>
<reference evidence="2 3" key="1">
    <citation type="journal article" date="2020" name="Nature">
        <title>Bacterial chemolithoautotrophy via manganese oxidation.</title>
        <authorList>
            <person name="Yu H."/>
            <person name="Leadbetter J.R."/>
        </authorList>
    </citation>
    <scope>NUCLEOTIDE SEQUENCE [LARGE SCALE GENOMIC DNA]</scope>
    <source>
        <strain evidence="2 3">Mn-1</strain>
    </source>
</reference>
<protein>
    <submittedName>
        <fullName evidence="2">HD domain-containing protein</fullName>
    </submittedName>
</protein>
<gene>
    <name evidence="2" type="ORF">MNODULE_06225</name>
</gene>
<comment type="caution">
    <text evidence="2">The sequence shown here is derived from an EMBL/GenBank/DDBJ whole genome shotgun (WGS) entry which is preliminary data.</text>
</comment>
<name>A0A7X6DN81_9BACT</name>
<dbReference type="InterPro" id="IPR050135">
    <property type="entry name" value="dGTPase-like"/>
</dbReference>
<proteinExistence type="predicted"/>
<organism evidence="2 3">
    <name type="scientific">Candidatus Manganitrophus noduliformans</name>
    <dbReference type="NCBI Taxonomy" id="2606439"/>
    <lineage>
        <taxon>Bacteria</taxon>
        <taxon>Pseudomonadati</taxon>
        <taxon>Nitrospirota</taxon>
        <taxon>Nitrospiria</taxon>
        <taxon>Candidatus Troglogloeales</taxon>
        <taxon>Candidatus Manganitrophaceae</taxon>
        <taxon>Candidatus Manganitrophus</taxon>
    </lineage>
</organism>
<keyword evidence="3" id="KW-1185">Reference proteome</keyword>
<dbReference type="InterPro" id="IPR003607">
    <property type="entry name" value="HD/PDEase_dom"/>
</dbReference>
<feature type="domain" description="HD/PDEase" evidence="1">
    <location>
        <begin position="80"/>
        <end position="239"/>
    </location>
</feature>
<dbReference type="PANTHER" id="PTHR11373">
    <property type="entry name" value="DEOXYNUCLEOSIDE TRIPHOSPHATE TRIPHOSPHOHYDROLASE"/>
    <property type="match status" value="1"/>
</dbReference>
<dbReference type="SUPFAM" id="SSF109604">
    <property type="entry name" value="HD-domain/PDEase-like"/>
    <property type="match status" value="1"/>
</dbReference>
<dbReference type="SMART" id="SM00471">
    <property type="entry name" value="HDc"/>
    <property type="match status" value="1"/>
</dbReference>
<dbReference type="Pfam" id="PF01966">
    <property type="entry name" value="HD"/>
    <property type="match status" value="1"/>
</dbReference>
<dbReference type="PANTHER" id="PTHR11373:SF4">
    <property type="entry name" value="DEOXYNUCLEOSIDE TRIPHOSPHATE TRIPHOSPHOHYDROLASE SAMHD1"/>
    <property type="match status" value="1"/>
</dbReference>
<accession>A0A7X6DN81</accession>
<dbReference type="RefSeq" id="WP_168058589.1">
    <property type="nucleotide sequence ID" value="NZ_VTOW01000001.1"/>
</dbReference>
<dbReference type="Pfam" id="PF19276">
    <property type="entry name" value="HD_assoc_2"/>
    <property type="match status" value="1"/>
</dbReference>
<dbReference type="InterPro" id="IPR006674">
    <property type="entry name" value="HD_domain"/>
</dbReference>
<dbReference type="AlphaFoldDB" id="A0A7X6DN81"/>